<evidence type="ECO:0000256" key="13">
    <source>
        <dbReference type="ARBA" id="ARBA00030350"/>
    </source>
</evidence>
<organism evidence="14 15">
    <name type="scientific">Thalictrum thalictroides</name>
    <name type="common">Rue-anemone</name>
    <name type="synonym">Anemone thalictroides</name>
    <dbReference type="NCBI Taxonomy" id="46969"/>
    <lineage>
        <taxon>Eukaryota</taxon>
        <taxon>Viridiplantae</taxon>
        <taxon>Streptophyta</taxon>
        <taxon>Embryophyta</taxon>
        <taxon>Tracheophyta</taxon>
        <taxon>Spermatophyta</taxon>
        <taxon>Magnoliopsida</taxon>
        <taxon>Ranunculales</taxon>
        <taxon>Ranunculaceae</taxon>
        <taxon>Thalictroideae</taxon>
        <taxon>Thalictrum</taxon>
    </lineage>
</organism>
<proteinExistence type="inferred from homology"/>
<evidence type="ECO:0000256" key="4">
    <source>
        <dbReference type="ARBA" id="ARBA00022676"/>
    </source>
</evidence>
<comment type="pathway">
    <text evidence="2">Glycan metabolism.</text>
</comment>
<feature type="non-terminal residue" evidence="14">
    <location>
        <position position="1"/>
    </location>
</feature>
<evidence type="ECO:0000313" key="14">
    <source>
        <dbReference type="EMBL" id="KAF5196821.1"/>
    </source>
</evidence>
<keyword evidence="7" id="KW-0735">Signal-anchor</keyword>
<gene>
    <name evidence="14" type="ORF">FRX31_013592</name>
</gene>
<keyword evidence="5 14" id="KW-0808">Transferase</keyword>
<dbReference type="AlphaFoldDB" id="A0A7J6WHI7"/>
<comment type="subcellular location">
    <subcellularLocation>
        <location evidence="1">Membrane</location>
        <topology evidence="1">Single-pass type II membrane protein</topology>
    </subcellularLocation>
</comment>
<evidence type="ECO:0000256" key="1">
    <source>
        <dbReference type="ARBA" id="ARBA00004606"/>
    </source>
</evidence>
<comment type="caution">
    <text evidence="14">The sequence shown here is derived from an EMBL/GenBank/DDBJ whole genome shotgun (WGS) entry which is preliminary data.</text>
</comment>
<keyword evidence="11" id="KW-0294">Fucose metabolism</keyword>
<dbReference type="Pfam" id="PF10250">
    <property type="entry name" value="O-FucT"/>
    <property type="match status" value="1"/>
</dbReference>
<dbReference type="InterPro" id="IPR019378">
    <property type="entry name" value="GDP-Fuc_O-FucTrfase"/>
</dbReference>
<evidence type="ECO:0000256" key="8">
    <source>
        <dbReference type="ARBA" id="ARBA00022989"/>
    </source>
</evidence>
<evidence type="ECO:0000256" key="12">
    <source>
        <dbReference type="ARBA" id="ARBA00023277"/>
    </source>
</evidence>
<dbReference type="OrthoDB" id="1714265at2759"/>
<comment type="similarity">
    <text evidence="3">Belongs to the glycosyltransferase GT106 family.</text>
</comment>
<evidence type="ECO:0000313" key="15">
    <source>
        <dbReference type="Proteomes" id="UP000554482"/>
    </source>
</evidence>
<keyword evidence="6" id="KW-0812">Transmembrane</keyword>
<keyword evidence="4 14" id="KW-0328">Glycosyltransferase</keyword>
<dbReference type="GO" id="GO:0006004">
    <property type="term" value="P:fucose metabolic process"/>
    <property type="evidence" value="ECO:0007669"/>
    <property type="project" value="UniProtKB-KW"/>
</dbReference>
<keyword evidence="12" id="KW-0119">Carbohydrate metabolism</keyword>
<evidence type="ECO:0000256" key="7">
    <source>
        <dbReference type="ARBA" id="ARBA00022968"/>
    </source>
</evidence>
<keyword evidence="9" id="KW-0472">Membrane</keyword>
<evidence type="ECO:0000256" key="11">
    <source>
        <dbReference type="ARBA" id="ARBA00023253"/>
    </source>
</evidence>
<dbReference type="EMBL" id="JABWDY010015480">
    <property type="protein sequence ID" value="KAF5196821.1"/>
    <property type="molecule type" value="Genomic_DNA"/>
</dbReference>
<dbReference type="GO" id="GO:0016757">
    <property type="term" value="F:glycosyltransferase activity"/>
    <property type="evidence" value="ECO:0007669"/>
    <property type="project" value="UniProtKB-KW"/>
</dbReference>
<evidence type="ECO:0000256" key="2">
    <source>
        <dbReference type="ARBA" id="ARBA00004881"/>
    </source>
</evidence>
<keyword evidence="10" id="KW-0325">Glycoprotein</keyword>
<keyword evidence="15" id="KW-1185">Reference proteome</keyword>
<protein>
    <recommendedName>
        <fullName evidence="13">O-fucosyltransferase family protein</fullName>
    </recommendedName>
</protein>
<dbReference type="PANTHER" id="PTHR31741:SF4">
    <property type="entry name" value="O-FUCOSYLTRANSFERASE 28"/>
    <property type="match status" value="1"/>
</dbReference>
<evidence type="ECO:0000256" key="3">
    <source>
        <dbReference type="ARBA" id="ARBA00007737"/>
    </source>
</evidence>
<dbReference type="GO" id="GO:0005737">
    <property type="term" value="C:cytoplasm"/>
    <property type="evidence" value="ECO:0007669"/>
    <property type="project" value="TreeGrafter"/>
</dbReference>
<evidence type="ECO:0000256" key="6">
    <source>
        <dbReference type="ARBA" id="ARBA00022692"/>
    </source>
</evidence>
<dbReference type="PANTHER" id="PTHR31741">
    <property type="entry name" value="OS02G0726500 PROTEIN-RELATED"/>
    <property type="match status" value="1"/>
</dbReference>
<evidence type="ECO:0000256" key="5">
    <source>
        <dbReference type="ARBA" id="ARBA00022679"/>
    </source>
</evidence>
<dbReference type="GO" id="GO:0016020">
    <property type="term" value="C:membrane"/>
    <property type="evidence" value="ECO:0007669"/>
    <property type="project" value="UniProtKB-SubCell"/>
</dbReference>
<sequence>SKPRKPGTNGYILVHANGGLNQMRTGICDMVAIAKIMNATLVLLSLDHQSFWTDPRIFFIGSTSLKF</sequence>
<evidence type="ECO:0000256" key="10">
    <source>
        <dbReference type="ARBA" id="ARBA00023180"/>
    </source>
</evidence>
<dbReference type="Proteomes" id="UP000554482">
    <property type="component" value="Unassembled WGS sequence"/>
</dbReference>
<keyword evidence="8" id="KW-1133">Transmembrane helix</keyword>
<accession>A0A7J6WHI7</accession>
<name>A0A7J6WHI7_THATH</name>
<evidence type="ECO:0000256" key="9">
    <source>
        <dbReference type="ARBA" id="ARBA00023136"/>
    </source>
</evidence>
<reference evidence="14 15" key="1">
    <citation type="submission" date="2020-06" db="EMBL/GenBank/DDBJ databases">
        <title>Transcriptomic and genomic resources for Thalictrum thalictroides and T. hernandezii: Facilitating candidate gene discovery in an emerging model plant lineage.</title>
        <authorList>
            <person name="Arias T."/>
            <person name="Riano-Pachon D.M."/>
            <person name="Di Stilio V.S."/>
        </authorList>
    </citation>
    <scope>NUCLEOTIDE SEQUENCE [LARGE SCALE GENOMIC DNA]</scope>
    <source>
        <strain evidence="15">cv. WT478/WT964</strain>
        <tissue evidence="14">Leaves</tissue>
    </source>
</reference>